<evidence type="ECO:0000256" key="1">
    <source>
        <dbReference type="SAM" id="MobiDB-lite"/>
    </source>
</evidence>
<organism evidence="2">
    <name type="scientific">Rhizobium leguminosarum</name>
    <dbReference type="NCBI Taxonomy" id="384"/>
    <lineage>
        <taxon>Bacteria</taxon>
        <taxon>Pseudomonadati</taxon>
        <taxon>Pseudomonadota</taxon>
        <taxon>Alphaproteobacteria</taxon>
        <taxon>Hyphomicrobiales</taxon>
        <taxon>Rhizobiaceae</taxon>
        <taxon>Rhizobium/Agrobacterium group</taxon>
        <taxon>Rhizobium</taxon>
    </lineage>
</organism>
<proteinExistence type="predicted"/>
<feature type="region of interest" description="Disordered" evidence="1">
    <location>
        <begin position="1"/>
        <end position="22"/>
    </location>
</feature>
<comment type="caution">
    <text evidence="2">The sequence shown here is derived from an EMBL/GenBank/DDBJ whole genome shotgun (WGS) entry which is preliminary data.</text>
</comment>
<gene>
    <name evidence="2" type="ORF">A4A59_13580</name>
</gene>
<sequence length="66" mass="7079">MARAIRLRGARISTSEPAQAASAPLSAVQISPLPSALAPIAAGCHQGERDRQVEMRALFREVGRRQ</sequence>
<dbReference type="AlphaFoldDB" id="A0A154IKY8"/>
<name>A0A154IKY8_RHILE</name>
<reference evidence="2" key="1">
    <citation type="submission" date="2016-03" db="EMBL/GenBank/DDBJ databases">
        <title>Microsymbionts genomes from the relict species Vavilovia formosa.</title>
        <authorList>
            <person name="Chirak E."/>
            <person name="Kimeklis A."/>
            <person name="Kopat V."/>
            <person name="Andronov E."/>
        </authorList>
    </citation>
    <scope>NUCLEOTIDE SEQUENCE [LARGE SCALE GENOMIC DNA]</scope>
    <source>
        <strain evidence="2">Vaf12</strain>
    </source>
</reference>
<accession>A0A154IKY8</accession>
<protein>
    <submittedName>
        <fullName evidence="2">Uncharacterized protein</fullName>
    </submittedName>
</protein>
<dbReference type="EMBL" id="LVYU01000080">
    <property type="protein sequence ID" value="KZB01265.1"/>
    <property type="molecule type" value="Genomic_DNA"/>
</dbReference>
<evidence type="ECO:0000313" key="2">
    <source>
        <dbReference type="EMBL" id="KZB01265.1"/>
    </source>
</evidence>